<comment type="caution">
    <text evidence="1">The sequence shown here is derived from an EMBL/GenBank/DDBJ whole genome shotgun (WGS) entry which is preliminary data.</text>
</comment>
<reference evidence="1 2" key="1">
    <citation type="submission" date="2017-07" db="EMBL/GenBank/DDBJ databases">
        <title>Isolation and whole genome analysis of endospore-forming bacteria from heroin.</title>
        <authorList>
            <person name="Kalinowski J."/>
            <person name="Ahrens B."/>
            <person name="Al-Dilaimi A."/>
            <person name="Winkler A."/>
            <person name="Wibberg D."/>
            <person name="Schleenbecker U."/>
            <person name="Ruckert C."/>
            <person name="Wolfel R."/>
            <person name="Grass G."/>
        </authorList>
    </citation>
    <scope>NUCLEOTIDE SEQUENCE [LARGE SCALE GENOMIC DNA]</scope>
    <source>
        <strain evidence="1 2">7523-2</strain>
    </source>
</reference>
<name>A0A268RYE7_SHOCL</name>
<dbReference type="EMBL" id="NPBS01000074">
    <property type="protein sequence ID" value="PAF25273.1"/>
    <property type="molecule type" value="Genomic_DNA"/>
</dbReference>
<dbReference type="Proteomes" id="UP000216133">
    <property type="component" value="Unassembled WGS sequence"/>
</dbReference>
<evidence type="ECO:0000313" key="2">
    <source>
        <dbReference type="Proteomes" id="UP000216133"/>
    </source>
</evidence>
<protein>
    <submittedName>
        <fullName evidence="1">Uncharacterized protein</fullName>
    </submittedName>
</protein>
<dbReference type="AlphaFoldDB" id="A0A268RYE7"/>
<evidence type="ECO:0000313" key="1">
    <source>
        <dbReference type="EMBL" id="PAF25273.1"/>
    </source>
</evidence>
<proteinExistence type="predicted"/>
<organism evidence="1 2">
    <name type="scientific">Shouchella clausii</name>
    <name type="common">Alkalihalobacillus clausii</name>
    <dbReference type="NCBI Taxonomy" id="79880"/>
    <lineage>
        <taxon>Bacteria</taxon>
        <taxon>Bacillati</taxon>
        <taxon>Bacillota</taxon>
        <taxon>Bacilli</taxon>
        <taxon>Bacillales</taxon>
        <taxon>Bacillaceae</taxon>
        <taxon>Shouchella</taxon>
    </lineage>
</organism>
<accession>A0A268RYE7</accession>
<gene>
    <name evidence="1" type="ORF">CHH61_14540</name>
</gene>
<sequence length="108" mass="13180">MRHFQKEQLAFNDEMRHFQKEQLAFNENQRKFNNQQTKFNQTFEAFQQNTENRLERMEKRLNGVGYLIEHSTAERLEDKKRADTVHDFLMSKMVSLEQEVFSLKKNHL</sequence>